<dbReference type="EMBL" id="JDST02000082">
    <property type="protein sequence ID" value="KFB75543.1"/>
    <property type="molecule type" value="Genomic_DNA"/>
</dbReference>
<organism evidence="2 3">
    <name type="scientific">Candidatus Accumulibacter cognatus</name>
    <dbReference type="NCBI Taxonomy" id="2954383"/>
    <lineage>
        <taxon>Bacteria</taxon>
        <taxon>Pseudomonadati</taxon>
        <taxon>Pseudomonadota</taxon>
        <taxon>Betaproteobacteria</taxon>
        <taxon>Candidatus Accumulibacter</taxon>
    </lineage>
</organism>
<dbReference type="AlphaFoldDB" id="A0A080M2R9"/>
<evidence type="ECO:0008006" key="4">
    <source>
        <dbReference type="Google" id="ProtNLM"/>
    </source>
</evidence>
<evidence type="ECO:0000313" key="3">
    <source>
        <dbReference type="Proteomes" id="UP000021315"/>
    </source>
</evidence>
<dbReference type="Proteomes" id="UP000021315">
    <property type="component" value="Unassembled WGS sequence"/>
</dbReference>
<dbReference type="RefSeq" id="WP_273704764.1">
    <property type="nucleotide sequence ID" value="NZ_JDST02000082.1"/>
</dbReference>
<evidence type="ECO:0000313" key="2">
    <source>
        <dbReference type="EMBL" id="KFB75543.1"/>
    </source>
</evidence>
<sequence length="194" mass="21441">MKRLQVDFVAPSLWRLPVAARARLFLVTLALLAFFIGMAILWQWLRLDQQVEAANAALALARQQVLLQTPPARVSRVLSEPEIIAINSAIGQLNTPWPALLDAFESVATPDIALLQIEPDHRRRLVKGLAEAKDHQHLLAYLAALGSTRPFAGAMVSKQEINEKDPTRPLRFLFEALLDDGSAEVASGQPQEEP</sequence>
<proteinExistence type="predicted"/>
<keyword evidence="1" id="KW-1133">Transmembrane helix</keyword>
<name>A0A080M2R9_9PROT</name>
<dbReference type="STRING" id="1453999.AW06_003375"/>
<feature type="transmembrane region" description="Helical" evidence="1">
    <location>
        <begin position="24"/>
        <end position="45"/>
    </location>
</feature>
<keyword evidence="3" id="KW-1185">Reference proteome</keyword>
<accession>A0A080M2R9</accession>
<comment type="caution">
    <text evidence="2">The sequence shown here is derived from an EMBL/GenBank/DDBJ whole genome shotgun (WGS) entry which is preliminary data.</text>
</comment>
<keyword evidence="1" id="KW-0812">Transmembrane</keyword>
<evidence type="ECO:0000256" key="1">
    <source>
        <dbReference type="SAM" id="Phobius"/>
    </source>
</evidence>
<reference evidence="2" key="1">
    <citation type="submission" date="2014-02" db="EMBL/GenBank/DDBJ databases">
        <title>Expanding our view of genomic diversity in Candidatus Accumulibacter clades.</title>
        <authorList>
            <person name="Skennerton C.T."/>
            <person name="Barr J.J."/>
            <person name="Slater F.R."/>
            <person name="Bond P.L."/>
            <person name="Tyson G.W."/>
        </authorList>
    </citation>
    <scope>NUCLEOTIDE SEQUENCE [LARGE SCALE GENOMIC DNA]</scope>
</reference>
<keyword evidence="1" id="KW-0472">Membrane</keyword>
<protein>
    <recommendedName>
        <fullName evidence="4">PilN domain-containing protein</fullName>
    </recommendedName>
</protein>
<gene>
    <name evidence="2" type="ORF">AW06_003375</name>
</gene>